<dbReference type="GO" id="GO:0005509">
    <property type="term" value="F:calcium ion binding"/>
    <property type="evidence" value="ECO:0007669"/>
    <property type="project" value="InterPro"/>
</dbReference>
<organism evidence="3 4">
    <name type="scientific">Thalassolituus maritimus</name>
    <dbReference type="NCBI Taxonomy" id="484498"/>
    <lineage>
        <taxon>Bacteria</taxon>
        <taxon>Pseudomonadati</taxon>
        <taxon>Pseudomonadota</taxon>
        <taxon>Gammaproteobacteria</taxon>
        <taxon>Oceanospirillales</taxon>
        <taxon>Oceanospirillaceae</taxon>
        <taxon>Thalassolituus</taxon>
    </lineage>
</organism>
<name>A0A1N7JBA5_9GAMM</name>
<dbReference type="SUPFAM" id="SSF49313">
    <property type="entry name" value="Cadherin-like"/>
    <property type="match status" value="2"/>
</dbReference>
<dbReference type="AlphaFoldDB" id="A0A1N7JBA5"/>
<feature type="domain" description="Cadherin" evidence="2">
    <location>
        <begin position="603"/>
        <end position="686"/>
    </location>
</feature>
<dbReference type="EMBL" id="FTOH01000001">
    <property type="protein sequence ID" value="SIS46605.1"/>
    <property type="molecule type" value="Genomic_DNA"/>
</dbReference>
<dbReference type="STRING" id="484498.SAMN05421686_101571"/>
<feature type="domain" description="Cadherin" evidence="2">
    <location>
        <begin position="333"/>
        <end position="416"/>
    </location>
</feature>
<dbReference type="GO" id="GO:0016020">
    <property type="term" value="C:membrane"/>
    <property type="evidence" value="ECO:0007669"/>
    <property type="project" value="InterPro"/>
</dbReference>
<dbReference type="SMART" id="SM00736">
    <property type="entry name" value="CADG"/>
    <property type="match status" value="4"/>
</dbReference>
<dbReference type="InterPro" id="IPR015919">
    <property type="entry name" value="Cadherin-like_sf"/>
</dbReference>
<dbReference type="Gene3D" id="2.60.40.1120">
    <property type="entry name" value="Carboxypeptidase-like, regulatory domain"/>
    <property type="match status" value="1"/>
</dbReference>
<dbReference type="SUPFAM" id="SSF49373">
    <property type="entry name" value="Invasin/intimin cell-adhesion fragments"/>
    <property type="match status" value="1"/>
</dbReference>
<dbReference type="InterPro" id="IPR006644">
    <property type="entry name" value="Cadg"/>
</dbReference>
<feature type="signal peptide" evidence="1">
    <location>
        <begin position="1"/>
        <end position="21"/>
    </location>
</feature>
<dbReference type="InterPro" id="IPR008964">
    <property type="entry name" value="Invasin/intimin_cell_adhesion"/>
</dbReference>
<gene>
    <name evidence="3" type="ORF">SAMN05421686_101571</name>
</gene>
<dbReference type="NCBIfam" id="NF012211">
    <property type="entry name" value="tand_rpt_95"/>
    <property type="match status" value="4"/>
</dbReference>
<evidence type="ECO:0000256" key="1">
    <source>
        <dbReference type="SAM" id="SignalP"/>
    </source>
</evidence>
<feature type="chain" id="PRO_5011958518" evidence="1">
    <location>
        <begin position="22"/>
        <end position="1167"/>
    </location>
</feature>
<keyword evidence="4" id="KW-1185">Reference proteome</keyword>
<feature type="domain" description="Cadherin" evidence="2">
    <location>
        <begin position="506"/>
        <end position="596"/>
    </location>
</feature>
<keyword evidence="1" id="KW-0732">Signal</keyword>
<sequence length="1167" mass="119012">MTYLARLFASLVLAAPSIALANIVIVNNDSAGEGFNDATSVSAVGGNPATTLGQQRLNVFQRAADILNNTFDVAVTVRVGSSFDPLTCSSGSAVLGQAGPAAFDYNFNTRTITPHALYNQQVGSDADTGEVEISAQFNSSIDNNDNCLFNTNWYYGYDAPSGNDNSLLSVVLHEILHGMGFLSTLQSDGNSGGGWSTSGGFVEGFDPYTYKLKDASTGQMLTDQAAGTRYNVMRSGTNLVWSGTEANAESGNYSSGINSGEVQMYAPGSYEPGSSVSHFDTAMTPNELMEPQYTEFLDTAGLAEQLLVDIGWSYNAANAPNSPPSLSVIGNRSLSEDGSLNVALSATDADADSLTYSLGANSAALGASISGTTLSINPIADFNGSGTLTVNVTDGEDTDSETITVTVTPVNDTPVLASIGNQTVNEESSTSITLSASDVDGNSLTYQLDSATAALGASLNGNSLSINPTTDFTGSGSVTVSVSDGSLSDSETFTVTVNNINDAPVLSAVSDLTIPEDTSTTVTLTATDIDGDSLTYSITSSSAELNATISGSTVSLAPDSNYSGTGNVSVQVSDGVLTDSDTFAVTVSGTNDAPVLASVGAQSLNEDATLSFSLSATDADGDSLTYAITSADSDLGASISGNSVTLTPAADYFGSGNLTVSVSDGNLTDSETISITVNNLNDAPAINSISNTTLAWDSSRNISLSGSDVDGDSLTFSAVSADTGVATVAVSGSTLTVTAATANSATTTITVTVSDGTLSADTSFSVELTDPSAVPPITMTLGGVSINDGATYEAPLGALTVTPAGGTGNYTIGAFFNGEDRSELISNGSLLMPDSGAFAGVYTLDVNDSSGNTATFYVERPLRLTASVDPLLQSTDSASLYIEGASAAATISLSATGGISFTDTTGAALTSIDAPDSTADFNRASVGLSLSAILNGTVTATASNIPDSELNLSIVASRTVTITVTDDSGRPVAGADITITDERVEGWGLDADSETDANGQATITLPATAVDIEIDGDEFSSEELQVPANTNAVSVTLDPAAVSYTLTGLIQAQGFNFDSELPEVRINLSDGSQSLADLNELSNTRVEYEWTSTLGSALPESMTVDHSALPPVTVNLNPAASSEVVDITLITETDDDSATGAGAVELWATLILVLLGLRRRSLSPRAA</sequence>
<feature type="domain" description="Cadherin" evidence="2">
    <location>
        <begin position="423"/>
        <end position="506"/>
    </location>
</feature>
<dbReference type="Pfam" id="PF13620">
    <property type="entry name" value="CarboxypepD_reg"/>
    <property type="match status" value="1"/>
</dbReference>
<dbReference type="RefSeq" id="WP_076514159.1">
    <property type="nucleotide sequence ID" value="NZ_FTOH01000001.1"/>
</dbReference>
<accession>A0A1N7JBA5</accession>
<proteinExistence type="predicted"/>
<dbReference type="InterPro" id="IPR013783">
    <property type="entry name" value="Ig-like_fold"/>
</dbReference>
<dbReference type="InterPro" id="IPR002126">
    <property type="entry name" value="Cadherin-like_dom"/>
</dbReference>
<reference evidence="4" key="1">
    <citation type="submission" date="2017-01" db="EMBL/GenBank/DDBJ databases">
        <authorList>
            <person name="Varghese N."/>
            <person name="Submissions S."/>
        </authorList>
    </citation>
    <scope>NUCLEOTIDE SEQUENCE [LARGE SCALE GENOMIC DNA]</scope>
    <source>
        <strain evidence="4">DSM 24913</strain>
    </source>
</reference>
<evidence type="ECO:0000259" key="2">
    <source>
        <dbReference type="PROSITE" id="PS50268"/>
    </source>
</evidence>
<dbReference type="OrthoDB" id="614750at2"/>
<dbReference type="Pfam" id="PF17963">
    <property type="entry name" value="Big_9"/>
    <property type="match status" value="5"/>
</dbReference>
<evidence type="ECO:0000313" key="3">
    <source>
        <dbReference type="EMBL" id="SIS46605.1"/>
    </source>
</evidence>
<protein>
    <submittedName>
        <fullName evidence="3">VCBS repeat-containing protein</fullName>
    </submittedName>
</protein>
<dbReference type="Gene3D" id="2.60.40.10">
    <property type="entry name" value="Immunoglobulins"/>
    <property type="match status" value="4"/>
</dbReference>
<dbReference type="PROSITE" id="PS50268">
    <property type="entry name" value="CADHERIN_2"/>
    <property type="match status" value="4"/>
</dbReference>
<dbReference type="GO" id="GO:0007156">
    <property type="term" value="P:homophilic cell adhesion via plasma membrane adhesion molecules"/>
    <property type="evidence" value="ECO:0007669"/>
    <property type="project" value="InterPro"/>
</dbReference>
<dbReference type="Proteomes" id="UP000185639">
    <property type="component" value="Unassembled WGS sequence"/>
</dbReference>
<evidence type="ECO:0000313" key="4">
    <source>
        <dbReference type="Proteomes" id="UP000185639"/>
    </source>
</evidence>